<dbReference type="Proteomes" id="UP000265562">
    <property type="component" value="Chromosome"/>
</dbReference>
<dbReference type="PROSITE" id="PS50949">
    <property type="entry name" value="HTH_GNTR"/>
    <property type="match status" value="1"/>
</dbReference>
<keyword evidence="5" id="KW-1185">Reference proteome</keyword>
<keyword evidence="3" id="KW-0804">Transcription</keyword>
<dbReference type="InterPro" id="IPR036388">
    <property type="entry name" value="WH-like_DNA-bd_sf"/>
</dbReference>
<dbReference type="RefSeq" id="WP_111524830.1">
    <property type="nucleotide sequence ID" value="NZ_CP032364.1"/>
</dbReference>
<dbReference type="EMBL" id="CP032364">
    <property type="protein sequence ID" value="AYA99610.1"/>
    <property type="molecule type" value="Genomic_DNA"/>
</dbReference>
<dbReference type="KEGG" id="lua:D4A81_06465"/>
<dbReference type="PRINTS" id="PR00035">
    <property type="entry name" value="HTHGNTR"/>
</dbReference>
<gene>
    <name evidence="4" type="ORF">D4A81_06465</name>
</gene>
<accession>A0A385PZX6</accession>
<dbReference type="CDD" id="cd07377">
    <property type="entry name" value="WHTH_GntR"/>
    <property type="match status" value="1"/>
</dbReference>
<keyword evidence="1" id="KW-0805">Transcription regulation</keyword>
<dbReference type="OrthoDB" id="9802328at2"/>
<dbReference type="Gene3D" id="1.10.10.10">
    <property type="entry name" value="Winged helix-like DNA-binding domain superfamily/Winged helix DNA-binding domain"/>
    <property type="match status" value="1"/>
</dbReference>
<protein>
    <submittedName>
        <fullName evidence="4">GntR family transcriptional regulator</fullName>
    </submittedName>
</protein>
<evidence type="ECO:0000256" key="2">
    <source>
        <dbReference type="ARBA" id="ARBA00023125"/>
    </source>
</evidence>
<evidence type="ECO:0000256" key="3">
    <source>
        <dbReference type="ARBA" id="ARBA00023163"/>
    </source>
</evidence>
<dbReference type="GO" id="GO:0003677">
    <property type="term" value="F:DNA binding"/>
    <property type="evidence" value="ECO:0007669"/>
    <property type="project" value="UniProtKB-KW"/>
</dbReference>
<dbReference type="InterPro" id="IPR000524">
    <property type="entry name" value="Tscrpt_reg_HTH_GntR"/>
</dbReference>
<evidence type="ECO:0000313" key="5">
    <source>
        <dbReference type="Proteomes" id="UP000265562"/>
    </source>
</evidence>
<dbReference type="InterPro" id="IPR036390">
    <property type="entry name" value="WH_DNA-bd_sf"/>
</dbReference>
<evidence type="ECO:0000313" key="4">
    <source>
        <dbReference type="EMBL" id="AYA99610.1"/>
    </source>
</evidence>
<name>A0A385PZX6_9FIRM</name>
<sequence>MDVIIDFHSEEAIYVQLCNQIIVGIATNKYHEGDLLPSVRQLAEEIGINMHTVNKAYATLKREGFVQLDRRKGAVIKIDADKLRVLDSMRKEFGVVVARGICNGVTRDEAHELIDELYNEFEVQEIEEI</sequence>
<dbReference type="PANTHER" id="PTHR38445">
    <property type="entry name" value="HTH-TYPE TRANSCRIPTIONAL REPRESSOR YTRA"/>
    <property type="match status" value="1"/>
</dbReference>
<dbReference type="SMART" id="SM00345">
    <property type="entry name" value="HTH_GNTR"/>
    <property type="match status" value="1"/>
</dbReference>
<dbReference type="GO" id="GO:0003700">
    <property type="term" value="F:DNA-binding transcription factor activity"/>
    <property type="evidence" value="ECO:0007669"/>
    <property type="project" value="InterPro"/>
</dbReference>
<organism evidence="4 5">
    <name type="scientific">Lachnoanaerobaculum umeaense</name>
    <dbReference type="NCBI Taxonomy" id="617123"/>
    <lineage>
        <taxon>Bacteria</taxon>
        <taxon>Bacillati</taxon>
        <taxon>Bacillota</taxon>
        <taxon>Clostridia</taxon>
        <taxon>Lachnospirales</taxon>
        <taxon>Lachnospiraceae</taxon>
        <taxon>Lachnoanaerobaculum</taxon>
    </lineage>
</organism>
<reference evidence="4 5" key="1">
    <citation type="submission" date="2018-09" db="EMBL/GenBank/DDBJ databases">
        <title>Genome sequencing of Lachnoanaerobaculum umeaense DSM 23576.</title>
        <authorList>
            <person name="Kook J.-K."/>
            <person name="Park S.-N."/>
            <person name="Lim Y.K."/>
        </authorList>
    </citation>
    <scope>NUCLEOTIDE SEQUENCE [LARGE SCALE GENOMIC DNA]</scope>
    <source>
        <strain evidence="5">DSM 23576 \ CCUG 58757</strain>
    </source>
</reference>
<proteinExistence type="predicted"/>
<dbReference type="Pfam" id="PF00392">
    <property type="entry name" value="GntR"/>
    <property type="match status" value="1"/>
</dbReference>
<dbReference type="AlphaFoldDB" id="A0A385PZX6"/>
<dbReference type="PANTHER" id="PTHR38445:SF12">
    <property type="entry name" value="GNTR-FAMILY TRANSCRIPTIONAL REGULATOR"/>
    <property type="match status" value="1"/>
</dbReference>
<dbReference type="SUPFAM" id="SSF46785">
    <property type="entry name" value="Winged helix' DNA-binding domain"/>
    <property type="match status" value="1"/>
</dbReference>
<evidence type="ECO:0000256" key="1">
    <source>
        <dbReference type="ARBA" id="ARBA00023015"/>
    </source>
</evidence>
<keyword evidence="2" id="KW-0238">DNA-binding</keyword>